<keyword evidence="4 9" id="KW-0597">Phosphoprotein</keyword>
<dbReference type="PANTHER" id="PTHR43047">
    <property type="entry name" value="TWO-COMPONENT HISTIDINE PROTEIN KINASE"/>
    <property type="match status" value="1"/>
</dbReference>
<evidence type="ECO:0000256" key="10">
    <source>
        <dbReference type="SAM" id="Coils"/>
    </source>
</evidence>
<evidence type="ECO:0000256" key="1">
    <source>
        <dbReference type="ARBA" id="ARBA00000085"/>
    </source>
</evidence>
<dbReference type="PROSITE" id="PS50109">
    <property type="entry name" value="HIS_KIN"/>
    <property type="match status" value="1"/>
</dbReference>
<accession>A0A563VJI0</accession>
<dbReference type="SMART" id="SM00448">
    <property type="entry name" value="REC"/>
    <property type="match status" value="1"/>
</dbReference>
<dbReference type="InterPro" id="IPR005467">
    <property type="entry name" value="His_kinase_dom"/>
</dbReference>
<evidence type="ECO:0000256" key="5">
    <source>
        <dbReference type="ARBA" id="ARBA00022679"/>
    </source>
</evidence>
<dbReference type="EMBL" id="CAACVJ010000013">
    <property type="protein sequence ID" value="VEP11594.1"/>
    <property type="molecule type" value="Genomic_DNA"/>
</dbReference>
<dbReference type="InterPro" id="IPR036097">
    <property type="entry name" value="HisK_dim/P_sf"/>
</dbReference>
<keyword evidence="7" id="KW-0902">Two-component regulatory system</keyword>
<dbReference type="Gene3D" id="3.40.50.2300">
    <property type="match status" value="1"/>
</dbReference>
<dbReference type="GO" id="GO:0000155">
    <property type="term" value="F:phosphorelay sensor kinase activity"/>
    <property type="evidence" value="ECO:0007669"/>
    <property type="project" value="InterPro"/>
</dbReference>
<dbReference type="InterPro" id="IPR003594">
    <property type="entry name" value="HATPase_dom"/>
</dbReference>
<reference evidence="13 14" key="1">
    <citation type="submission" date="2019-01" db="EMBL/GenBank/DDBJ databases">
        <authorList>
            <person name="Brito A."/>
        </authorList>
    </citation>
    <scope>NUCLEOTIDE SEQUENCE [LARGE SCALE GENOMIC DNA]</scope>
    <source>
        <strain evidence="13">1</strain>
    </source>
</reference>
<dbReference type="Gene3D" id="1.10.287.130">
    <property type="match status" value="1"/>
</dbReference>
<comment type="similarity">
    <text evidence="2">In the N-terminal section; belongs to the phytochrome family.</text>
</comment>
<keyword evidence="5" id="KW-0808">Transferase</keyword>
<gene>
    <name evidence="13" type="ORF">H1P_110044</name>
</gene>
<evidence type="ECO:0000256" key="3">
    <source>
        <dbReference type="ARBA" id="ARBA00012438"/>
    </source>
</evidence>
<dbReference type="SMART" id="SM00387">
    <property type="entry name" value="HATPase_c"/>
    <property type="match status" value="1"/>
</dbReference>
<proteinExistence type="inferred from homology"/>
<dbReference type="SUPFAM" id="SSF52172">
    <property type="entry name" value="CheY-like"/>
    <property type="match status" value="1"/>
</dbReference>
<dbReference type="CDD" id="cd00156">
    <property type="entry name" value="REC"/>
    <property type="match status" value="1"/>
</dbReference>
<feature type="coiled-coil region" evidence="10">
    <location>
        <begin position="159"/>
        <end position="193"/>
    </location>
</feature>
<evidence type="ECO:0000259" key="11">
    <source>
        <dbReference type="PROSITE" id="PS50109"/>
    </source>
</evidence>
<dbReference type="PRINTS" id="PR00344">
    <property type="entry name" value="BCTRLSENSOR"/>
</dbReference>
<dbReference type="CDD" id="cd16922">
    <property type="entry name" value="HATPase_EvgS-ArcB-TorS-like"/>
    <property type="match status" value="1"/>
</dbReference>
<dbReference type="Pfam" id="PF02518">
    <property type="entry name" value="HATPase_c"/>
    <property type="match status" value="1"/>
</dbReference>
<dbReference type="InterPro" id="IPR011006">
    <property type="entry name" value="CheY-like_superfamily"/>
</dbReference>
<sequence>MSEEQFSILLVDDDEVDRLIIKRALKKAGFPALLVEVNNGQGAIAELQARSNDLVGASEFTFSSRPTSPTNNIFDLVLLDYRLPDIDGLHLIAEINALNLDLPIIVLTGQGDEEIAVEIMKAGASDYLQKSKIEASNLSKAIDNAVRIYQAEKEVELVNQRLRASNELLVLKNRELEKQKQKIKLQNIQLKKAYKLKSEFLATMSHELRTPMNAIMGFSQLLLRQYPDPLSPQQENLIQRIFSNSKNLLNMINEMLDFSKIESGNIDLNPQKFDLNYLIKLTVEELRSLAVQKQLNLVTDIDLRNQFLVQDSNFIKRILINLLSNAIKFTESGEIKVKACEINDTTVAFSVIDTGMGIAPENCDKIWQAFRQVDQTFTRQHSGTGLGLAITKSLVTMMGGKIFLESELDKGSTFTVEIPRRYDV</sequence>
<dbReference type="GO" id="GO:0005886">
    <property type="term" value="C:plasma membrane"/>
    <property type="evidence" value="ECO:0007669"/>
    <property type="project" value="TreeGrafter"/>
</dbReference>
<dbReference type="Gene3D" id="3.30.565.10">
    <property type="entry name" value="Histidine kinase-like ATPase, C-terminal domain"/>
    <property type="match status" value="1"/>
</dbReference>
<evidence type="ECO:0000256" key="7">
    <source>
        <dbReference type="ARBA" id="ARBA00023012"/>
    </source>
</evidence>
<dbReference type="InterPro" id="IPR004358">
    <property type="entry name" value="Sig_transdc_His_kin-like_C"/>
</dbReference>
<dbReference type="InterPro" id="IPR001789">
    <property type="entry name" value="Sig_transdc_resp-reg_receiver"/>
</dbReference>
<dbReference type="InterPro" id="IPR036890">
    <property type="entry name" value="HATPase_C_sf"/>
</dbReference>
<keyword evidence="14" id="KW-1185">Reference proteome</keyword>
<dbReference type="Pfam" id="PF00512">
    <property type="entry name" value="HisKA"/>
    <property type="match status" value="1"/>
</dbReference>
<comment type="catalytic activity">
    <reaction evidence="1">
        <text>ATP + protein L-histidine = ADP + protein N-phospho-L-histidine.</text>
        <dbReference type="EC" id="2.7.13.3"/>
    </reaction>
</comment>
<evidence type="ECO:0000256" key="6">
    <source>
        <dbReference type="ARBA" id="ARBA00022777"/>
    </source>
</evidence>
<dbReference type="AlphaFoldDB" id="A0A563VJI0"/>
<dbReference type="EC" id="2.7.13.3" evidence="3"/>
<dbReference type="Pfam" id="PF00072">
    <property type="entry name" value="Response_reg"/>
    <property type="match status" value="1"/>
</dbReference>
<feature type="domain" description="Histidine kinase" evidence="11">
    <location>
        <begin position="203"/>
        <end position="422"/>
    </location>
</feature>
<feature type="domain" description="Response regulatory" evidence="12">
    <location>
        <begin position="7"/>
        <end position="145"/>
    </location>
</feature>
<dbReference type="InterPro" id="IPR003661">
    <property type="entry name" value="HisK_dim/P_dom"/>
</dbReference>
<evidence type="ECO:0000256" key="9">
    <source>
        <dbReference type="PROSITE-ProRule" id="PRU00169"/>
    </source>
</evidence>
<protein>
    <recommendedName>
        <fullName evidence="8">Circadian input-output histidine kinase CikA</fullName>
        <ecNumber evidence="3">2.7.13.3</ecNumber>
    </recommendedName>
</protein>
<dbReference type="SMART" id="SM00388">
    <property type="entry name" value="HisKA"/>
    <property type="match status" value="1"/>
</dbReference>
<evidence type="ECO:0000313" key="13">
    <source>
        <dbReference type="EMBL" id="VEP11594.1"/>
    </source>
</evidence>
<evidence type="ECO:0000313" key="14">
    <source>
        <dbReference type="Proteomes" id="UP000320055"/>
    </source>
</evidence>
<organism evidence="13 14">
    <name type="scientific">Hyella patelloides LEGE 07179</name>
    <dbReference type="NCBI Taxonomy" id="945734"/>
    <lineage>
        <taxon>Bacteria</taxon>
        <taxon>Bacillati</taxon>
        <taxon>Cyanobacteriota</taxon>
        <taxon>Cyanophyceae</taxon>
        <taxon>Pleurocapsales</taxon>
        <taxon>Hyellaceae</taxon>
        <taxon>Hyella</taxon>
    </lineage>
</organism>
<dbReference type="SUPFAM" id="SSF55874">
    <property type="entry name" value="ATPase domain of HSP90 chaperone/DNA topoisomerase II/histidine kinase"/>
    <property type="match status" value="1"/>
</dbReference>
<evidence type="ECO:0000256" key="2">
    <source>
        <dbReference type="ARBA" id="ARBA00006402"/>
    </source>
</evidence>
<dbReference type="PANTHER" id="PTHR43047:SF72">
    <property type="entry name" value="OSMOSENSING HISTIDINE PROTEIN KINASE SLN1"/>
    <property type="match status" value="1"/>
</dbReference>
<dbReference type="Proteomes" id="UP000320055">
    <property type="component" value="Unassembled WGS sequence"/>
</dbReference>
<dbReference type="SUPFAM" id="SSF47384">
    <property type="entry name" value="Homodimeric domain of signal transducing histidine kinase"/>
    <property type="match status" value="1"/>
</dbReference>
<evidence type="ECO:0000256" key="4">
    <source>
        <dbReference type="ARBA" id="ARBA00022553"/>
    </source>
</evidence>
<keyword evidence="6 13" id="KW-0418">Kinase</keyword>
<feature type="modified residue" description="4-aspartylphosphate" evidence="9">
    <location>
        <position position="80"/>
    </location>
</feature>
<dbReference type="OrthoDB" id="568844at2"/>
<dbReference type="PROSITE" id="PS50110">
    <property type="entry name" value="RESPONSE_REGULATORY"/>
    <property type="match status" value="1"/>
</dbReference>
<name>A0A563VJI0_9CYAN</name>
<keyword evidence="10" id="KW-0175">Coiled coil</keyword>
<evidence type="ECO:0000259" key="12">
    <source>
        <dbReference type="PROSITE" id="PS50110"/>
    </source>
</evidence>
<dbReference type="GO" id="GO:0009927">
    <property type="term" value="F:histidine phosphotransfer kinase activity"/>
    <property type="evidence" value="ECO:0007669"/>
    <property type="project" value="TreeGrafter"/>
</dbReference>
<dbReference type="FunFam" id="3.30.565.10:FF:000010">
    <property type="entry name" value="Sensor histidine kinase RcsC"/>
    <property type="match status" value="1"/>
</dbReference>
<evidence type="ECO:0000256" key="8">
    <source>
        <dbReference type="ARBA" id="ARBA00074306"/>
    </source>
</evidence>
<dbReference type="RefSeq" id="WP_144863841.1">
    <property type="nucleotide sequence ID" value="NZ_LR213774.1"/>
</dbReference>
<dbReference type="CDD" id="cd00082">
    <property type="entry name" value="HisKA"/>
    <property type="match status" value="1"/>
</dbReference>